<evidence type="ECO:0000313" key="2">
    <source>
        <dbReference type="EMBL" id="NKZ38872.1"/>
    </source>
</evidence>
<keyword evidence="3" id="KW-1185">Reference proteome</keyword>
<reference evidence="2 3" key="1">
    <citation type="journal article" date="2017" name="Int. J. Syst. Evol. Microbiol.">
        <title>Oleiagrimonas citrea sp. nov., a marine bacterium isolated from tidal flat sediment and emended description of the genus Oleiagrimonas Fang et al. 2015 and Oleiagrimonas soli.</title>
        <authorList>
            <person name="Yang S.H."/>
            <person name="Seo H.S."/>
            <person name="Seong C.N."/>
            <person name="Kwon K.K."/>
        </authorList>
    </citation>
    <scope>NUCLEOTIDE SEQUENCE [LARGE SCALE GENOMIC DNA]</scope>
    <source>
        <strain evidence="2 3">MEBiC09124</strain>
    </source>
</reference>
<keyword evidence="1" id="KW-1133">Transmembrane helix</keyword>
<accession>A0A846ZM05</accession>
<comment type="caution">
    <text evidence="2">The sequence shown here is derived from an EMBL/GenBank/DDBJ whole genome shotgun (WGS) entry which is preliminary data.</text>
</comment>
<name>A0A846ZM05_9GAMM</name>
<keyword evidence="1" id="KW-0472">Membrane</keyword>
<dbReference type="AlphaFoldDB" id="A0A846ZM05"/>
<evidence type="ECO:0000313" key="3">
    <source>
        <dbReference type="Proteomes" id="UP000541636"/>
    </source>
</evidence>
<evidence type="ECO:0008006" key="4">
    <source>
        <dbReference type="Google" id="ProtNLM"/>
    </source>
</evidence>
<sequence length="77" mass="8425">MKLRSLIVLFLLLWLGWAFMVPRVFDNLEIAGGYGDSFGGISALFSGLALALAIYSMVLQQRQSAEFERATLGALAQ</sequence>
<gene>
    <name evidence="2" type="ORF">HF690_07850</name>
</gene>
<dbReference type="EMBL" id="JAAZQD010000003">
    <property type="protein sequence ID" value="NKZ38872.1"/>
    <property type="molecule type" value="Genomic_DNA"/>
</dbReference>
<protein>
    <recommendedName>
        <fullName evidence="4">DUF485 domain-containing protein</fullName>
    </recommendedName>
</protein>
<proteinExistence type="predicted"/>
<dbReference type="Proteomes" id="UP000541636">
    <property type="component" value="Unassembled WGS sequence"/>
</dbReference>
<organism evidence="2 3">
    <name type="scientific">Oleiagrimonas citrea</name>
    <dbReference type="NCBI Taxonomy" id="1665687"/>
    <lineage>
        <taxon>Bacteria</taxon>
        <taxon>Pseudomonadati</taxon>
        <taxon>Pseudomonadota</taxon>
        <taxon>Gammaproteobacteria</taxon>
        <taxon>Lysobacterales</taxon>
        <taxon>Rhodanobacteraceae</taxon>
        <taxon>Oleiagrimonas</taxon>
    </lineage>
</organism>
<dbReference type="RefSeq" id="WP_168609061.1">
    <property type="nucleotide sequence ID" value="NZ_JAAZQD010000003.1"/>
</dbReference>
<feature type="transmembrane region" description="Helical" evidence="1">
    <location>
        <begin position="37"/>
        <end position="59"/>
    </location>
</feature>
<evidence type="ECO:0000256" key="1">
    <source>
        <dbReference type="SAM" id="Phobius"/>
    </source>
</evidence>
<keyword evidence="1" id="KW-0812">Transmembrane</keyword>